<evidence type="ECO:0000313" key="7">
    <source>
        <dbReference type="Proteomes" id="UP001287436"/>
    </source>
</evidence>
<name>A0A9Q9UJI4_9ENTR</name>
<dbReference type="EMBL" id="JAWPBP010000011">
    <property type="protein sequence ID" value="MDW2716948.1"/>
    <property type="molecule type" value="Genomic_DNA"/>
</dbReference>
<feature type="transmembrane region" description="Helical" evidence="1">
    <location>
        <begin position="20"/>
        <end position="39"/>
    </location>
</feature>
<gene>
    <name evidence="2" type="ORF">PIK62_26210</name>
    <name evidence="3" type="ORF">RYZ49_14155</name>
    <name evidence="4" type="ORF">SB6410_01198</name>
</gene>
<accession>A0A9Q9UJI4</accession>
<proteinExistence type="predicted"/>
<reference evidence="2 6" key="2">
    <citation type="submission" date="2023-01" db="EMBL/GenBank/DDBJ databases">
        <authorList>
            <person name="Dale J."/>
        </authorList>
    </citation>
    <scope>NUCLEOTIDE SEQUENCE [LARGE SCALE GENOMIC DNA]</scope>
    <source>
        <strain evidence="2 6">2022EL-01098</strain>
    </source>
</reference>
<dbReference type="GeneID" id="77226793"/>
<dbReference type="EMBL" id="CABGGO010000012">
    <property type="protein sequence ID" value="VUS43778.1"/>
    <property type="molecule type" value="Genomic_DNA"/>
</dbReference>
<evidence type="ECO:0000313" key="3">
    <source>
        <dbReference type="EMBL" id="MDW2716948.1"/>
    </source>
</evidence>
<sequence length="74" mass="8362">MVKTPLTSEQNVKKIRQVRLCLFICGVVSLFTALLNIFTRSFNPLYEGVQILLGVGCIVFGFTLTKKIKKILEE</sequence>
<evidence type="ECO:0000313" key="2">
    <source>
        <dbReference type="EMBL" id="MDC0696076.1"/>
    </source>
</evidence>
<dbReference type="EMBL" id="JAQNDI010000023">
    <property type="protein sequence ID" value="MDC0696076.1"/>
    <property type="molecule type" value="Genomic_DNA"/>
</dbReference>
<protein>
    <submittedName>
        <fullName evidence="4">Uncharacterized protein</fullName>
    </submittedName>
</protein>
<feature type="transmembrane region" description="Helical" evidence="1">
    <location>
        <begin position="45"/>
        <end position="64"/>
    </location>
</feature>
<keyword evidence="1" id="KW-1133">Transmembrane helix</keyword>
<evidence type="ECO:0000313" key="4">
    <source>
        <dbReference type="EMBL" id="VUS43778.1"/>
    </source>
</evidence>
<comment type="caution">
    <text evidence="4">The sequence shown here is derived from an EMBL/GenBank/DDBJ whole genome shotgun (WGS) entry which is preliminary data.</text>
</comment>
<dbReference type="Proteomes" id="UP001287436">
    <property type="component" value="Unassembled WGS sequence"/>
</dbReference>
<dbReference type="RefSeq" id="WP_004124007.1">
    <property type="nucleotide sequence ID" value="NZ_CABEJD010000003.1"/>
</dbReference>
<organism evidence="4 5">
    <name type="scientific">Klebsiella pasteurii</name>
    <dbReference type="NCBI Taxonomy" id="2587529"/>
    <lineage>
        <taxon>Bacteria</taxon>
        <taxon>Pseudomonadati</taxon>
        <taxon>Pseudomonadota</taxon>
        <taxon>Gammaproteobacteria</taxon>
        <taxon>Enterobacterales</taxon>
        <taxon>Enterobacteriaceae</taxon>
        <taxon>Klebsiella/Raoultella group</taxon>
        <taxon>Klebsiella</taxon>
    </lineage>
</organism>
<dbReference type="Proteomes" id="UP001221816">
    <property type="component" value="Unassembled WGS sequence"/>
</dbReference>
<dbReference type="Proteomes" id="UP000318567">
    <property type="component" value="Unassembled WGS sequence"/>
</dbReference>
<evidence type="ECO:0000313" key="5">
    <source>
        <dbReference type="Proteomes" id="UP000318567"/>
    </source>
</evidence>
<keyword evidence="1" id="KW-0812">Transmembrane</keyword>
<keyword evidence="6" id="KW-1185">Reference proteome</keyword>
<evidence type="ECO:0000256" key="1">
    <source>
        <dbReference type="SAM" id="Phobius"/>
    </source>
</evidence>
<evidence type="ECO:0000313" key="6">
    <source>
        <dbReference type="Proteomes" id="UP001221816"/>
    </source>
</evidence>
<keyword evidence="1" id="KW-0472">Membrane</keyword>
<reference evidence="3 7" key="3">
    <citation type="submission" date="2023-10" db="EMBL/GenBank/DDBJ databases">
        <title>Fecal carriage and genetic characteristics of carbapenem-resistant Enterobacterales among healthy adults from four provinces of China.</title>
        <authorList>
            <person name="Li Y."/>
            <person name="Zhang R."/>
        </authorList>
    </citation>
    <scope>NUCLEOTIDE SEQUENCE [LARGE SCALE GENOMIC DNA]</scope>
    <source>
        <strain evidence="3 7">HN-157</strain>
    </source>
</reference>
<dbReference type="AlphaFoldDB" id="A0A9Q9UJI4"/>
<reference evidence="4 5" key="1">
    <citation type="submission" date="2019-07" db="EMBL/GenBank/DDBJ databases">
        <authorList>
            <person name="Brisse S."/>
            <person name="Rodrigues C."/>
            <person name="Thorpe H."/>
        </authorList>
    </citation>
    <scope>NUCLEOTIDE SEQUENCE [LARGE SCALE GENOMIC DNA]</scope>
    <source>
        <strain evidence="4">SB6410</strain>
    </source>
</reference>